<dbReference type="AlphaFoldDB" id="A0AAE0ZY95"/>
<gene>
    <name evidence="1" type="ORF">RRG08_038034</name>
</gene>
<sequence length="147" mass="16192">MLELLQVPDTRSDNTKARLVWGELFVRLALGEGPKSPPPGPVNSEQHLVLWHWSRVQLTDLAQCRNPCSLEMRGPANSSTHNCLISSKPMKNPMMDLQTGKDASHRPLISAECIKVVAPECLGEIGLGSGAPGEGLFYFQKRSQFLK</sequence>
<dbReference type="Proteomes" id="UP001283361">
    <property type="component" value="Unassembled WGS sequence"/>
</dbReference>
<comment type="caution">
    <text evidence="1">The sequence shown here is derived from an EMBL/GenBank/DDBJ whole genome shotgun (WGS) entry which is preliminary data.</text>
</comment>
<accession>A0AAE0ZY95</accession>
<keyword evidence="2" id="KW-1185">Reference proteome</keyword>
<reference evidence="1" key="1">
    <citation type="journal article" date="2023" name="G3 (Bethesda)">
        <title>A reference genome for the long-term kleptoplast-retaining sea slug Elysia crispata morphotype clarki.</title>
        <authorList>
            <person name="Eastman K.E."/>
            <person name="Pendleton A.L."/>
            <person name="Shaikh M.A."/>
            <person name="Suttiyut T."/>
            <person name="Ogas R."/>
            <person name="Tomko P."/>
            <person name="Gavelis G."/>
            <person name="Widhalm J.R."/>
            <person name="Wisecaver J.H."/>
        </authorList>
    </citation>
    <scope>NUCLEOTIDE SEQUENCE</scope>
    <source>
        <strain evidence="1">ECLA1</strain>
    </source>
</reference>
<proteinExistence type="predicted"/>
<dbReference type="EMBL" id="JAWDGP010003058">
    <property type="protein sequence ID" value="KAK3777784.1"/>
    <property type="molecule type" value="Genomic_DNA"/>
</dbReference>
<name>A0AAE0ZY95_9GAST</name>
<evidence type="ECO:0000313" key="2">
    <source>
        <dbReference type="Proteomes" id="UP001283361"/>
    </source>
</evidence>
<protein>
    <submittedName>
        <fullName evidence="1">Uncharacterized protein</fullName>
    </submittedName>
</protein>
<organism evidence="1 2">
    <name type="scientific">Elysia crispata</name>
    <name type="common">lettuce slug</name>
    <dbReference type="NCBI Taxonomy" id="231223"/>
    <lineage>
        <taxon>Eukaryota</taxon>
        <taxon>Metazoa</taxon>
        <taxon>Spiralia</taxon>
        <taxon>Lophotrochozoa</taxon>
        <taxon>Mollusca</taxon>
        <taxon>Gastropoda</taxon>
        <taxon>Heterobranchia</taxon>
        <taxon>Euthyneura</taxon>
        <taxon>Panpulmonata</taxon>
        <taxon>Sacoglossa</taxon>
        <taxon>Placobranchoidea</taxon>
        <taxon>Plakobranchidae</taxon>
        <taxon>Elysia</taxon>
    </lineage>
</organism>
<evidence type="ECO:0000313" key="1">
    <source>
        <dbReference type="EMBL" id="KAK3777784.1"/>
    </source>
</evidence>